<gene>
    <name evidence="1" type="ORF">KBO27_01360</name>
</gene>
<dbReference type="RefSeq" id="WP_210968170.1">
    <property type="nucleotide sequence ID" value="NZ_JAGPXE010000001.1"/>
</dbReference>
<dbReference type="Proteomes" id="UP000674084">
    <property type="component" value="Unassembled WGS sequence"/>
</dbReference>
<comment type="caution">
    <text evidence="1">The sequence shown here is derived from an EMBL/GenBank/DDBJ whole genome shotgun (WGS) entry which is preliminary data.</text>
</comment>
<dbReference type="EMBL" id="JAGPXE010000001">
    <property type="protein sequence ID" value="MBQ0922579.1"/>
    <property type="molecule type" value="Genomic_DNA"/>
</dbReference>
<name>A0ABS5D8G3_9PSEU</name>
<evidence type="ECO:0000313" key="1">
    <source>
        <dbReference type="EMBL" id="MBQ0922579.1"/>
    </source>
</evidence>
<reference evidence="1 2" key="1">
    <citation type="submission" date="2021-04" db="EMBL/GenBank/DDBJ databases">
        <title>Whole-genome sequencing of Saccharopolyspora endophytica KCTC 19397.</title>
        <authorList>
            <person name="Ay H."/>
            <person name="Saygin H."/>
            <person name="Sahin N."/>
        </authorList>
    </citation>
    <scope>NUCLEOTIDE SEQUENCE [LARGE SCALE GENOMIC DNA]</scope>
    <source>
        <strain evidence="1 2">KCTC 19397</strain>
    </source>
</reference>
<sequence>MAFGLTCAHDPEHVLPIFGEPGDVHPLPFLCTAANASANDKIAPLY</sequence>
<keyword evidence="2" id="KW-1185">Reference proteome</keyword>
<accession>A0ABS5D8G3</accession>
<organism evidence="1 2">
    <name type="scientific">Saccharopolyspora endophytica</name>
    <dbReference type="NCBI Taxonomy" id="543886"/>
    <lineage>
        <taxon>Bacteria</taxon>
        <taxon>Bacillati</taxon>
        <taxon>Actinomycetota</taxon>
        <taxon>Actinomycetes</taxon>
        <taxon>Pseudonocardiales</taxon>
        <taxon>Pseudonocardiaceae</taxon>
        <taxon>Saccharopolyspora</taxon>
    </lineage>
</organism>
<protein>
    <submittedName>
        <fullName evidence="1">Uncharacterized protein</fullName>
    </submittedName>
</protein>
<evidence type="ECO:0000313" key="2">
    <source>
        <dbReference type="Proteomes" id="UP000674084"/>
    </source>
</evidence>
<proteinExistence type="predicted"/>